<dbReference type="AlphaFoldDB" id="A0A840BQK0"/>
<name>A0A840BQK0_9HYPH</name>
<keyword evidence="2" id="KW-1185">Reference proteome</keyword>
<proteinExistence type="predicted"/>
<evidence type="ECO:0000313" key="2">
    <source>
        <dbReference type="Proteomes" id="UP000577362"/>
    </source>
</evidence>
<organism evidence="1 2">
    <name type="scientific">Chelatococcus caeni</name>
    <dbReference type="NCBI Taxonomy" id="1348468"/>
    <lineage>
        <taxon>Bacteria</taxon>
        <taxon>Pseudomonadati</taxon>
        <taxon>Pseudomonadota</taxon>
        <taxon>Alphaproteobacteria</taxon>
        <taxon>Hyphomicrobiales</taxon>
        <taxon>Chelatococcaceae</taxon>
        <taxon>Chelatococcus</taxon>
    </lineage>
</organism>
<protein>
    <submittedName>
        <fullName evidence="1">Uncharacterized protein</fullName>
    </submittedName>
</protein>
<gene>
    <name evidence="1" type="ORF">GGR16_000747</name>
</gene>
<dbReference type="EMBL" id="JACIEN010000001">
    <property type="protein sequence ID" value="MBB4015741.1"/>
    <property type="molecule type" value="Genomic_DNA"/>
</dbReference>
<comment type="caution">
    <text evidence="1">The sequence shown here is derived from an EMBL/GenBank/DDBJ whole genome shotgun (WGS) entry which is preliminary data.</text>
</comment>
<evidence type="ECO:0000313" key="1">
    <source>
        <dbReference type="EMBL" id="MBB4015741.1"/>
    </source>
</evidence>
<sequence length="30" mass="3116">MCHLDGQVVARTAPEGPIASSAGFLIHCSF</sequence>
<reference evidence="1 2" key="1">
    <citation type="submission" date="2020-08" db="EMBL/GenBank/DDBJ databases">
        <title>Genomic Encyclopedia of Type Strains, Phase IV (KMG-IV): sequencing the most valuable type-strain genomes for metagenomic binning, comparative biology and taxonomic classification.</title>
        <authorList>
            <person name="Goeker M."/>
        </authorList>
    </citation>
    <scope>NUCLEOTIDE SEQUENCE [LARGE SCALE GENOMIC DNA]</scope>
    <source>
        <strain evidence="1 2">DSM 103737</strain>
    </source>
</reference>
<dbReference type="Proteomes" id="UP000577362">
    <property type="component" value="Unassembled WGS sequence"/>
</dbReference>
<accession>A0A840BQK0</accession>